<evidence type="ECO:0000313" key="2">
    <source>
        <dbReference type="EMBL" id="RPD67359.1"/>
    </source>
</evidence>
<gene>
    <name evidence="2" type="ORF">L227DRAFT_538461</name>
</gene>
<dbReference type="AlphaFoldDB" id="A0A5C2SWZ7"/>
<dbReference type="InterPro" id="IPR032675">
    <property type="entry name" value="LRR_dom_sf"/>
</dbReference>
<name>A0A5C2SWZ7_9APHY</name>
<accession>A0A5C2SWZ7</accession>
<evidence type="ECO:0000256" key="1">
    <source>
        <dbReference type="SAM" id="MobiDB-lite"/>
    </source>
</evidence>
<feature type="region of interest" description="Disordered" evidence="1">
    <location>
        <begin position="512"/>
        <end position="531"/>
    </location>
</feature>
<dbReference type="OrthoDB" id="3270220at2759"/>
<organism evidence="2 3">
    <name type="scientific">Lentinus tigrinus ALCF2SS1-6</name>
    <dbReference type="NCBI Taxonomy" id="1328759"/>
    <lineage>
        <taxon>Eukaryota</taxon>
        <taxon>Fungi</taxon>
        <taxon>Dikarya</taxon>
        <taxon>Basidiomycota</taxon>
        <taxon>Agaricomycotina</taxon>
        <taxon>Agaricomycetes</taxon>
        <taxon>Polyporales</taxon>
        <taxon>Polyporaceae</taxon>
        <taxon>Lentinus</taxon>
    </lineage>
</organism>
<feature type="compositionally biased region" description="Basic and acidic residues" evidence="1">
    <location>
        <begin position="514"/>
        <end position="523"/>
    </location>
</feature>
<proteinExistence type="predicted"/>
<dbReference type="Gene3D" id="3.80.10.10">
    <property type="entry name" value="Ribonuclease Inhibitor"/>
    <property type="match status" value="1"/>
</dbReference>
<dbReference type="SUPFAM" id="SSF52047">
    <property type="entry name" value="RNI-like"/>
    <property type="match status" value="1"/>
</dbReference>
<dbReference type="Proteomes" id="UP000313359">
    <property type="component" value="Unassembled WGS sequence"/>
</dbReference>
<keyword evidence="3" id="KW-1185">Reference proteome</keyword>
<evidence type="ECO:0008006" key="4">
    <source>
        <dbReference type="Google" id="ProtNLM"/>
    </source>
</evidence>
<dbReference type="EMBL" id="ML122250">
    <property type="protein sequence ID" value="RPD67359.1"/>
    <property type="molecule type" value="Genomic_DNA"/>
</dbReference>
<protein>
    <recommendedName>
        <fullName evidence="4">F-box domain-containing protein</fullName>
    </recommendedName>
</protein>
<sequence>MSHTEPVNWSCSSASESNVLLGPWPHATLVLETLPQDVFRLIAIEALLARGTLQRLAQTSCRIREACKPILFARSVVYPDGQKGEPPPGVRTHIRHITYMSYTSLRQERRTCVSGIELDYLPILRSVTFRCPLNVSHLDLMKRCLAHPHLASVTFTKGVRWCGGRPDPRVDSPYPPEISITHLSHAPSAWREISCDLARRNLPTEIALESQCLALITLGINRSVEVLDLPLETAPMARMADLAWPRLQELSLCGRYIFPSQSFSLPHILARAPNLRKLTVQVAQPRALGLVRHGAPILGRNPTSLIDLPDLRSLTLAYPDPDDVIFSTSFTSIIHLSLRDWPRYYYYQDVSPMVNRWGAPLLTASECLGILKRMGLYDLESLELVYRVDHADEALLRCIATYPKLARLELHRYTIAREDVPYINIVNALVTIRSLRELRLHLDFPEATCPRMSYIEFADRHDRWIEAAERRGIEVVDILEPHCPNLEYVGLLNYDASRGSYWWKFRTSKWPGGRVDRERRDTESFESLPSS</sequence>
<reference evidence="2" key="1">
    <citation type="journal article" date="2018" name="Genome Biol. Evol.">
        <title>Genomics and development of Lentinus tigrinus, a white-rot wood-decaying mushroom with dimorphic fruiting bodies.</title>
        <authorList>
            <person name="Wu B."/>
            <person name="Xu Z."/>
            <person name="Knudson A."/>
            <person name="Carlson A."/>
            <person name="Chen N."/>
            <person name="Kovaka S."/>
            <person name="LaButti K."/>
            <person name="Lipzen A."/>
            <person name="Pennachio C."/>
            <person name="Riley R."/>
            <person name="Schakwitz W."/>
            <person name="Umezawa K."/>
            <person name="Ohm R.A."/>
            <person name="Grigoriev I.V."/>
            <person name="Nagy L.G."/>
            <person name="Gibbons J."/>
            <person name="Hibbett D."/>
        </authorList>
    </citation>
    <scope>NUCLEOTIDE SEQUENCE [LARGE SCALE GENOMIC DNA]</scope>
    <source>
        <strain evidence="2">ALCF2SS1-6</strain>
    </source>
</reference>
<evidence type="ECO:0000313" key="3">
    <source>
        <dbReference type="Proteomes" id="UP000313359"/>
    </source>
</evidence>